<dbReference type="InterPro" id="IPR002146">
    <property type="entry name" value="ATP_synth_b/b'su_bac/chlpt"/>
</dbReference>
<keyword evidence="13" id="KW-0175">Coiled coil</keyword>
<comment type="subunit">
    <text evidence="11">F-type ATPases have 2 components, F(1) - the catalytic core - and F(0) - the membrane proton channel. F(1) has five subunits: alpha(3), beta(3), gamma(1), delta(1), epsilon(1). F(0) has four main subunits: a(1), b(1), b'(1) and c(10-14). The alpha and beta chains form an alternating ring which encloses part of the gamma chain. F(1) is attached to F(0) by a central stalk formed by the gamma and epsilon chains, while a peripheral stalk is formed by the delta, b and b' chains.</text>
</comment>
<keyword evidence="11" id="KW-0793">Thylakoid</keyword>
<evidence type="ECO:0000256" key="1">
    <source>
        <dbReference type="ARBA" id="ARBA00004167"/>
    </source>
</evidence>
<keyword evidence="14" id="KW-0934">Plastid</keyword>
<dbReference type="GO" id="GO:0009535">
    <property type="term" value="C:chloroplast thylakoid membrane"/>
    <property type="evidence" value="ECO:0007669"/>
    <property type="project" value="UniProtKB-SubCell"/>
</dbReference>
<comment type="miscellaneous">
    <text evidence="11">In plastids the F-type ATPase is also known as CF(1)CF(0).</text>
</comment>
<dbReference type="AlphaFoldDB" id="A0A1Y9TME0"/>
<feature type="transmembrane region" description="Helical" evidence="11">
    <location>
        <begin position="20"/>
        <end position="37"/>
    </location>
</feature>
<keyword evidence="7 11" id="KW-0406">Ion transport</keyword>
<keyword evidence="4 11" id="KW-0812">Transmembrane</keyword>
<keyword evidence="6 11" id="KW-1133">Transmembrane helix</keyword>
<dbReference type="PANTHER" id="PTHR34264:SF3">
    <property type="entry name" value="ATP SYNTHASE SUBUNIT B, CHLOROPLASTIC"/>
    <property type="match status" value="1"/>
</dbReference>
<evidence type="ECO:0000256" key="8">
    <source>
        <dbReference type="ARBA" id="ARBA00023136"/>
    </source>
</evidence>
<comment type="function">
    <text evidence="11">Component of the F(0) channel, it forms part of the peripheral stalk, linking F(1) to F(0).</text>
</comment>
<dbReference type="GO" id="GO:0046933">
    <property type="term" value="F:proton-transporting ATP synthase activity, rotational mechanism"/>
    <property type="evidence" value="ECO:0007669"/>
    <property type="project" value="UniProtKB-UniRule"/>
</dbReference>
<reference evidence="14" key="1">
    <citation type="submission" date="2017-03" db="EMBL/GenBank/DDBJ databases">
        <title>The new red algal subphylum Proteorhodophytina comprises the largest and most divergent plastid genomes known.</title>
        <authorList>
            <person name="Munoz-Gomez S.A."/>
            <person name="Mejia-Franco F.G."/>
            <person name="Durnin K."/>
            <person name="Morgan C."/>
            <person name="Grisdale C.J."/>
            <person name="Archibald J.M."/>
            <person name="Slamovits C.H."/>
        </authorList>
    </citation>
    <scope>NUCLEOTIDE SEQUENCE</scope>
    <source>
        <strain evidence="14">NIES-2742</strain>
    </source>
</reference>
<evidence type="ECO:0000256" key="7">
    <source>
        <dbReference type="ARBA" id="ARBA00023065"/>
    </source>
</evidence>
<feature type="coiled-coil region" evidence="13">
    <location>
        <begin position="52"/>
        <end position="86"/>
    </location>
</feature>
<keyword evidence="2 11" id="KW-0813">Transport</keyword>
<accession>A0A1Y9TME0</accession>
<comment type="function">
    <text evidence="10 11">F(1)F(0) ATP synthase produces ATP from ADP in the presence of a proton or sodium gradient. F-type ATPases consist of two structural domains, F(1) containing the extramembraneous catalytic core and F(0) containing the membrane proton channel, linked together by a central stalk and a peripheral stalk. During catalysis, ATP synthesis in the catalytic domain of F(1) is coupled via a rotary mechanism of the central stalk subunits to proton translocation.</text>
</comment>
<dbReference type="CDD" id="cd06503">
    <property type="entry name" value="ATP-synt_Fo_b"/>
    <property type="match status" value="1"/>
</dbReference>
<dbReference type="EMBL" id="KY709209">
    <property type="protein sequence ID" value="ARO90816.1"/>
    <property type="molecule type" value="Genomic_DNA"/>
</dbReference>
<protein>
    <recommendedName>
        <fullName evidence="11">ATP synthase subunit b, chloroplastic</fullName>
    </recommendedName>
    <alternativeName>
        <fullName evidence="11">ATP synthase F(0) sector subunit b</fullName>
    </alternativeName>
    <alternativeName>
        <fullName evidence="11">ATPase subunit I</fullName>
    </alternativeName>
</protein>
<evidence type="ECO:0000313" key="14">
    <source>
        <dbReference type="EMBL" id="ARO90816.1"/>
    </source>
</evidence>
<comment type="similarity">
    <text evidence="11 12">Belongs to the ATPase B chain family.</text>
</comment>
<evidence type="ECO:0000256" key="3">
    <source>
        <dbReference type="ARBA" id="ARBA00022547"/>
    </source>
</evidence>
<evidence type="ECO:0000256" key="6">
    <source>
        <dbReference type="ARBA" id="ARBA00022989"/>
    </source>
</evidence>
<keyword evidence="14" id="KW-0150">Chloroplast</keyword>
<evidence type="ECO:0000256" key="9">
    <source>
        <dbReference type="ARBA" id="ARBA00023310"/>
    </source>
</evidence>
<keyword evidence="5 11" id="KW-0375">Hydrogen ion transport</keyword>
<evidence type="ECO:0000256" key="13">
    <source>
        <dbReference type="SAM" id="Coils"/>
    </source>
</evidence>
<evidence type="ECO:0000256" key="4">
    <source>
        <dbReference type="ARBA" id="ARBA00022692"/>
    </source>
</evidence>
<dbReference type="PANTHER" id="PTHR34264">
    <property type="entry name" value="ATP SYNTHASE SUBUNIT B, CHLOROPLASTIC"/>
    <property type="match status" value="1"/>
</dbReference>
<keyword evidence="9 11" id="KW-0066">ATP synthesis</keyword>
<keyword evidence="3 11" id="KW-0138">CF(0)</keyword>
<dbReference type="Pfam" id="PF00430">
    <property type="entry name" value="ATP-synt_B"/>
    <property type="match status" value="1"/>
</dbReference>
<proteinExistence type="inferred from homology"/>
<comment type="subcellular location">
    <subcellularLocation>
        <location evidence="1">Membrane</location>
        <topology evidence="1">Single-pass membrane protein</topology>
    </subcellularLocation>
    <subcellularLocation>
        <location evidence="11">Plastid</location>
        <location evidence="11">Chloroplast thylakoid membrane</location>
        <topology evidence="11">Single-pass membrane protein</topology>
    </subcellularLocation>
</comment>
<dbReference type="GeneID" id="32887512"/>
<gene>
    <name evidence="11 14" type="primary">atpF</name>
</gene>
<evidence type="ECO:0000256" key="12">
    <source>
        <dbReference type="RuleBase" id="RU003848"/>
    </source>
</evidence>
<evidence type="ECO:0000256" key="2">
    <source>
        <dbReference type="ARBA" id="ARBA00022448"/>
    </source>
</evidence>
<geneLocation type="chloroplast" evidence="14"/>
<evidence type="ECO:0000256" key="11">
    <source>
        <dbReference type="HAMAP-Rule" id="MF_01398"/>
    </source>
</evidence>
<evidence type="ECO:0000256" key="5">
    <source>
        <dbReference type="ARBA" id="ARBA00022781"/>
    </source>
</evidence>
<evidence type="ECO:0000256" key="10">
    <source>
        <dbReference type="ARBA" id="ARBA00025198"/>
    </source>
</evidence>
<dbReference type="GO" id="GO:0045259">
    <property type="term" value="C:proton-transporting ATP synthase complex"/>
    <property type="evidence" value="ECO:0007669"/>
    <property type="project" value="UniProtKB-KW"/>
</dbReference>
<dbReference type="HAMAP" id="MF_01398">
    <property type="entry name" value="ATP_synth_b_bprime"/>
    <property type="match status" value="1"/>
</dbReference>
<name>A0A1Y9TME0_9RHOD</name>
<organism evidence="14">
    <name type="scientific">Bulboplastis apyrenoidosa</name>
    <dbReference type="NCBI Taxonomy" id="1070855"/>
    <lineage>
        <taxon>Eukaryota</taxon>
        <taxon>Rhodophyta</taxon>
        <taxon>Rhodellophyceae</taxon>
        <taxon>Dixoniellales</taxon>
        <taxon>Dixoniellaceae</taxon>
        <taxon>Bulboplastis</taxon>
    </lineage>
</organism>
<keyword evidence="8 11" id="KW-0472">Membrane</keyword>
<dbReference type="RefSeq" id="YP_009370327.1">
    <property type="nucleotide sequence ID" value="NC_034787.1"/>
</dbReference>
<sequence length="167" mass="18818">MVSSSVKKHYINSLSINNIVNLLILNSLVFYFGKQFLTKTLVARQQKVFTAIQEAEKQLELSKLRVEESEKQLEQTSLVIKQIISEAENTAQKIRASILVQGKSEIDRLALTTQNSIINAEVQIKNQIQKHIVSIAIERVSIKLKQAITAEQHQLIIDKNISKLGGL</sequence>